<dbReference type="GO" id="GO:0008955">
    <property type="term" value="F:peptidoglycan glycosyltransferase activity"/>
    <property type="evidence" value="ECO:0007669"/>
    <property type="project" value="UniProtKB-EC"/>
</dbReference>
<evidence type="ECO:0000256" key="6">
    <source>
        <dbReference type="ARBA" id="ARBA00022676"/>
    </source>
</evidence>
<comment type="similarity">
    <text evidence="2">In the C-terminal section; belongs to the transpeptidase family.</text>
</comment>
<dbReference type="Pfam" id="PF00912">
    <property type="entry name" value="Transgly"/>
    <property type="match status" value="1"/>
</dbReference>
<dbReference type="Gene3D" id="3.40.710.10">
    <property type="entry name" value="DD-peptidase/beta-lactamase superfamily"/>
    <property type="match status" value="1"/>
</dbReference>
<sequence>MFTIARMIWSFFANAVKWVLVFLASLILFSALFILVPVDGRAFRAALTQPLMIVEKEGDTLAPVGCICAAPLTPDEIPERLKQALIATEDKRFDYHFGVDPVGVFNMIRSRGARGGSTLAMQLSKNTLTGSAPTIWRKYAEVFFATRISLVYGREDVLRLYLSRVNFGRLNGVPVYGLRDAAQGYFGVAPPQLTLAQSAILVAMVNGPSLYNPYRRPDAVENRARLVLRRMQEQGMIADTGAIDLAAAMPRRVHRPPPRDRYLEDQVMREMEAVKHRLPDGHLFALTTIDPVAQAQARRVLRGAVRGARSKGVARAGLITMDGQGRVLSMIGGLDYASNTWNHAIQARRQAASTAKLATYLTALEAGMTPASLVEDRRDALKGRFRPRNADFTYLGTVSMSDCLRYSRNVCTYWIAQKVGFDAIAKMAGRIGLTDGTEPGESVVLGASETTLIDNTAAYSAIAQGGLRHRPFILRGVLSRNGNMAWRQWPWPKRVVSAEVAGEMKRMLARVTDPGGTGAAAQFKGGAAFGKTGTSQENRDAWFVGFTGDGISTGVWVGPREGRRMRGVSGGDLPARVFARYNQNVVERFHAYVTRRSAQSSGYWRDINRH</sequence>
<keyword evidence="8" id="KW-0378">Hydrolase</keyword>
<evidence type="ECO:0000256" key="8">
    <source>
        <dbReference type="ARBA" id="ARBA00022801"/>
    </source>
</evidence>
<evidence type="ECO:0000256" key="3">
    <source>
        <dbReference type="ARBA" id="ARBA00007739"/>
    </source>
</evidence>
<comment type="similarity">
    <text evidence="3">In the N-terminal section; belongs to the glycosyltransferase 51 family.</text>
</comment>
<feature type="domain" description="Penicillin-binding protein transpeptidase" evidence="12">
    <location>
        <begin position="324"/>
        <end position="547"/>
    </location>
</feature>
<keyword evidence="7" id="KW-0808">Transferase</keyword>
<dbReference type="InterPro" id="IPR036950">
    <property type="entry name" value="PBP_transglycosylase"/>
</dbReference>
<evidence type="ECO:0000256" key="11">
    <source>
        <dbReference type="ARBA" id="ARBA00049902"/>
    </source>
</evidence>
<dbReference type="InterPro" id="IPR023346">
    <property type="entry name" value="Lysozyme-like_dom_sf"/>
</dbReference>
<evidence type="ECO:0000259" key="12">
    <source>
        <dbReference type="Pfam" id="PF00905"/>
    </source>
</evidence>
<dbReference type="GO" id="GO:0009252">
    <property type="term" value="P:peptidoglycan biosynthetic process"/>
    <property type="evidence" value="ECO:0007669"/>
    <property type="project" value="TreeGrafter"/>
</dbReference>
<dbReference type="GO" id="GO:0030288">
    <property type="term" value="C:outer membrane-bounded periplasmic space"/>
    <property type="evidence" value="ECO:0007669"/>
    <property type="project" value="TreeGrafter"/>
</dbReference>
<comment type="pathway">
    <text evidence="1">Cell wall biogenesis; peptidoglycan biosynthesis.</text>
</comment>
<organism evidence="14 15">
    <name type="scientific">Rhodalgimonas zhirmunskyi</name>
    <dbReference type="NCBI Taxonomy" id="2964767"/>
    <lineage>
        <taxon>Bacteria</taxon>
        <taxon>Pseudomonadati</taxon>
        <taxon>Pseudomonadota</taxon>
        <taxon>Alphaproteobacteria</taxon>
        <taxon>Rhodobacterales</taxon>
        <taxon>Roseobacteraceae</taxon>
        <taxon>Rhodalgimonas</taxon>
    </lineage>
</organism>
<gene>
    <name evidence="14" type="ORF">NOI20_01435</name>
</gene>
<dbReference type="Pfam" id="PF00905">
    <property type="entry name" value="Transpeptidase"/>
    <property type="match status" value="1"/>
</dbReference>
<dbReference type="PANTHER" id="PTHR32282">
    <property type="entry name" value="BINDING PROTEIN TRANSPEPTIDASE, PUTATIVE-RELATED"/>
    <property type="match status" value="1"/>
</dbReference>
<dbReference type="AlphaFoldDB" id="A0AAJ1U3X3"/>
<protein>
    <recommendedName>
        <fullName evidence="10">peptidoglycan glycosyltransferase</fullName>
        <ecNumber evidence="10">2.4.99.28</ecNumber>
    </recommendedName>
</protein>
<keyword evidence="15" id="KW-1185">Reference proteome</keyword>
<evidence type="ECO:0000256" key="5">
    <source>
        <dbReference type="ARBA" id="ARBA00022670"/>
    </source>
</evidence>
<dbReference type="Proteomes" id="UP001227162">
    <property type="component" value="Unassembled WGS sequence"/>
</dbReference>
<evidence type="ECO:0000256" key="1">
    <source>
        <dbReference type="ARBA" id="ARBA00004752"/>
    </source>
</evidence>
<evidence type="ECO:0000313" key="15">
    <source>
        <dbReference type="Proteomes" id="UP001227162"/>
    </source>
</evidence>
<keyword evidence="6" id="KW-0328">Glycosyltransferase</keyword>
<accession>A0AAJ1U3X3</accession>
<dbReference type="EC" id="2.4.99.28" evidence="10"/>
<evidence type="ECO:0000259" key="13">
    <source>
        <dbReference type="Pfam" id="PF00912"/>
    </source>
</evidence>
<reference evidence="14" key="1">
    <citation type="submission" date="2022-07" db="EMBL/GenBank/DDBJ databases">
        <authorList>
            <person name="Otstavnykh N."/>
            <person name="Isaeva M."/>
            <person name="Bystritskaya E."/>
        </authorList>
    </citation>
    <scope>NUCLEOTIDE SEQUENCE</scope>
    <source>
        <strain evidence="14">10Alg 79</strain>
    </source>
</reference>
<dbReference type="InterPro" id="IPR001460">
    <property type="entry name" value="PCN-bd_Tpept"/>
</dbReference>
<keyword evidence="5" id="KW-0645">Protease</keyword>
<feature type="domain" description="Glycosyl transferase family 51" evidence="13">
    <location>
        <begin position="73"/>
        <end position="232"/>
    </location>
</feature>
<evidence type="ECO:0000256" key="2">
    <source>
        <dbReference type="ARBA" id="ARBA00007090"/>
    </source>
</evidence>
<evidence type="ECO:0000256" key="4">
    <source>
        <dbReference type="ARBA" id="ARBA00022645"/>
    </source>
</evidence>
<evidence type="ECO:0000256" key="10">
    <source>
        <dbReference type="ARBA" id="ARBA00044770"/>
    </source>
</evidence>
<dbReference type="PANTHER" id="PTHR32282:SF33">
    <property type="entry name" value="PEPTIDOGLYCAN GLYCOSYLTRANSFERASE"/>
    <property type="match status" value="1"/>
</dbReference>
<keyword evidence="4" id="KW-0121">Carboxypeptidase</keyword>
<evidence type="ECO:0000256" key="7">
    <source>
        <dbReference type="ARBA" id="ARBA00022679"/>
    </source>
</evidence>
<dbReference type="InterPro" id="IPR050396">
    <property type="entry name" value="Glycosyltr_51/Transpeptidase"/>
</dbReference>
<evidence type="ECO:0000256" key="9">
    <source>
        <dbReference type="ARBA" id="ARBA00023268"/>
    </source>
</evidence>
<dbReference type="EMBL" id="JANFFA010000001">
    <property type="protein sequence ID" value="MDQ2092765.1"/>
    <property type="molecule type" value="Genomic_DNA"/>
</dbReference>
<dbReference type="Gene3D" id="1.10.3810.10">
    <property type="entry name" value="Biosynthetic peptidoglycan transglycosylase-like"/>
    <property type="match status" value="1"/>
</dbReference>
<proteinExistence type="inferred from homology"/>
<dbReference type="InterPro" id="IPR001264">
    <property type="entry name" value="Glyco_trans_51"/>
</dbReference>
<dbReference type="SUPFAM" id="SSF53955">
    <property type="entry name" value="Lysozyme-like"/>
    <property type="match status" value="1"/>
</dbReference>
<comment type="catalytic activity">
    <reaction evidence="11">
        <text>[GlcNAc-(1-&gt;4)-Mur2Ac(oyl-L-Ala-gamma-D-Glu-L-Lys-D-Ala-D-Ala)](n)-di-trans,octa-cis-undecaprenyl diphosphate + beta-D-GlcNAc-(1-&gt;4)-Mur2Ac(oyl-L-Ala-gamma-D-Glu-L-Lys-D-Ala-D-Ala)-di-trans,octa-cis-undecaprenyl diphosphate = [GlcNAc-(1-&gt;4)-Mur2Ac(oyl-L-Ala-gamma-D-Glu-L-Lys-D-Ala-D-Ala)](n+1)-di-trans,octa-cis-undecaprenyl diphosphate + di-trans,octa-cis-undecaprenyl diphosphate + H(+)</text>
        <dbReference type="Rhea" id="RHEA:23708"/>
        <dbReference type="Rhea" id="RHEA-COMP:9602"/>
        <dbReference type="Rhea" id="RHEA-COMP:9603"/>
        <dbReference type="ChEBI" id="CHEBI:15378"/>
        <dbReference type="ChEBI" id="CHEBI:58405"/>
        <dbReference type="ChEBI" id="CHEBI:60033"/>
        <dbReference type="ChEBI" id="CHEBI:78435"/>
        <dbReference type="EC" id="2.4.99.28"/>
    </reaction>
</comment>
<reference evidence="14" key="2">
    <citation type="submission" date="2023-04" db="EMBL/GenBank/DDBJ databases">
        <title>'Rhodoalgimonas zhirmunskyi' gen. nov., isolated from a red alga.</title>
        <authorList>
            <person name="Nedashkovskaya O.I."/>
            <person name="Otstavnykh N.Y."/>
            <person name="Bystritskaya E.P."/>
            <person name="Balabanova L.A."/>
            <person name="Isaeva M.P."/>
        </authorList>
    </citation>
    <scope>NUCLEOTIDE SEQUENCE</scope>
    <source>
        <strain evidence="14">10Alg 79</strain>
    </source>
</reference>
<name>A0AAJ1U3X3_9RHOB</name>
<dbReference type="GO" id="GO:0004180">
    <property type="term" value="F:carboxypeptidase activity"/>
    <property type="evidence" value="ECO:0007669"/>
    <property type="project" value="UniProtKB-KW"/>
</dbReference>
<dbReference type="GO" id="GO:0006508">
    <property type="term" value="P:proteolysis"/>
    <property type="evidence" value="ECO:0007669"/>
    <property type="project" value="UniProtKB-KW"/>
</dbReference>
<dbReference type="SUPFAM" id="SSF56601">
    <property type="entry name" value="beta-lactamase/transpeptidase-like"/>
    <property type="match status" value="1"/>
</dbReference>
<evidence type="ECO:0000313" key="14">
    <source>
        <dbReference type="EMBL" id="MDQ2092765.1"/>
    </source>
</evidence>
<keyword evidence="9" id="KW-0511">Multifunctional enzyme</keyword>
<comment type="caution">
    <text evidence="14">The sequence shown here is derived from an EMBL/GenBank/DDBJ whole genome shotgun (WGS) entry which is preliminary data.</text>
</comment>
<dbReference type="GO" id="GO:0008658">
    <property type="term" value="F:penicillin binding"/>
    <property type="evidence" value="ECO:0007669"/>
    <property type="project" value="InterPro"/>
</dbReference>
<dbReference type="InterPro" id="IPR012338">
    <property type="entry name" value="Beta-lactam/transpept-like"/>
</dbReference>